<dbReference type="Pfam" id="PF13354">
    <property type="entry name" value="Beta-lactamase2"/>
    <property type="match status" value="1"/>
</dbReference>
<keyword evidence="3" id="KW-1185">Reference proteome</keyword>
<dbReference type="RefSeq" id="WP_317330097.1">
    <property type="nucleotide sequence ID" value="NZ_JAWJZA010000007.1"/>
</dbReference>
<dbReference type="SUPFAM" id="SSF56601">
    <property type="entry name" value="beta-lactamase/transpeptidase-like"/>
    <property type="match status" value="1"/>
</dbReference>
<dbReference type="PANTHER" id="PTHR35333">
    <property type="entry name" value="BETA-LACTAMASE"/>
    <property type="match status" value="1"/>
</dbReference>
<reference evidence="2 3" key="1">
    <citation type="submission" date="2023-10" db="EMBL/GenBank/DDBJ databases">
        <title>Veillonella sp. nov., isolated from a pig farm feces dump.</title>
        <authorList>
            <person name="Chang Y.-H."/>
        </authorList>
    </citation>
    <scope>NUCLEOTIDE SEQUENCE [LARGE SCALE GENOMIC DNA]</scope>
    <source>
        <strain evidence="2 3">YH-vei2233</strain>
    </source>
</reference>
<accession>A0ABU3Z9P9</accession>
<dbReference type="InterPro" id="IPR000871">
    <property type="entry name" value="Beta-lactam_class-A"/>
</dbReference>
<evidence type="ECO:0000313" key="2">
    <source>
        <dbReference type="EMBL" id="MDV5088643.1"/>
    </source>
</evidence>
<comment type="caution">
    <text evidence="2">The sequence shown here is derived from an EMBL/GenBank/DDBJ whole genome shotgun (WGS) entry which is preliminary data.</text>
</comment>
<evidence type="ECO:0000259" key="1">
    <source>
        <dbReference type="Pfam" id="PF13354"/>
    </source>
</evidence>
<dbReference type="InterPro" id="IPR012338">
    <property type="entry name" value="Beta-lactam/transpept-like"/>
</dbReference>
<dbReference type="Gene3D" id="3.40.710.10">
    <property type="entry name" value="DD-peptidase/beta-lactamase superfamily"/>
    <property type="match status" value="1"/>
</dbReference>
<keyword evidence="2" id="KW-0378">Hydrolase</keyword>
<dbReference type="InterPro" id="IPR045155">
    <property type="entry name" value="Beta-lactam_cat"/>
</dbReference>
<dbReference type="Proteomes" id="UP001272515">
    <property type="component" value="Unassembled WGS sequence"/>
</dbReference>
<name>A0ABU3Z9P9_9FIRM</name>
<evidence type="ECO:0000313" key="3">
    <source>
        <dbReference type="Proteomes" id="UP001272515"/>
    </source>
</evidence>
<sequence>MERILAGKSLEHALQALIDERAPQGKVSYLLTTLEDDENMRIVAARHESHIHTGASMVKVLIMEYLFHLSREGQLDLADSISLSKTPRVEGAGALQEISSKHSFTYLEYCRLMMVLSDNWATNILIQALGMENINAHAEKLGVSNVTINRMMMDIEAQQERRENTISALDLALLYQHIYNLRDESLYGSEMWNILGRQQYRDVIPFHWGDHVKFYHKTGSWDQVIHDGGILQTLRGDFCIIVLISDVPNDTATELGAAMGKTIKEFIEEALP</sequence>
<dbReference type="EMBL" id="JAWJZB010000008">
    <property type="protein sequence ID" value="MDV5088643.1"/>
    <property type="molecule type" value="Genomic_DNA"/>
</dbReference>
<feature type="domain" description="Beta-lactamase class A catalytic" evidence="1">
    <location>
        <begin position="31"/>
        <end position="243"/>
    </location>
</feature>
<organism evidence="2 3">
    <name type="scientific">Veillonella absiana</name>
    <dbReference type="NCBI Taxonomy" id="3079305"/>
    <lineage>
        <taxon>Bacteria</taxon>
        <taxon>Bacillati</taxon>
        <taxon>Bacillota</taxon>
        <taxon>Negativicutes</taxon>
        <taxon>Veillonellales</taxon>
        <taxon>Veillonellaceae</taxon>
        <taxon>Veillonella</taxon>
    </lineage>
</organism>
<dbReference type="PANTHER" id="PTHR35333:SF3">
    <property type="entry name" value="BETA-LACTAMASE-TYPE TRANSPEPTIDASE FOLD CONTAINING PROTEIN"/>
    <property type="match status" value="1"/>
</dbReference>
<gene>
    <name evidence="2" type="ORF">RVY80_07300</name>
</gene>
<protein>
    <submittedName>
        <fullName evidence="2">Serine hydrolase</fullName>
    </submittedName>
</protein>
<dbReference type="GO" id="GO:0016787">
    <property type="term" value="F:hydrolase activity"/>
    <property type="evidence" value="ECO:0007669"/>
    <property type="project" value="UniProtKB-KW"/>
</dbReference>
<proteinExistence type="predicted"/>